<organism evidence="4 5">
    <name type="scientific">Arachis hypogaea</name>
    <name type="common">Peanut</name>
    <dbReference type="NCBI Taxonomy" id="3818"/>
    <lineage>
        <taxon>Eukaryota</taxon>
        <taxon>Viridiplantae</taxon>
        <taxon>Streptophyta</taxon>
        <taxon>Embryophyta</taxon>
        <taxon>Tracheophyta</taxon>
        <taxon>Spermatophyta</taxon>
        <taxon>Magnoliopsida</taxon>
        <taxon>eudicotyledons</taxon>
        <taxon>Gunneridae</taxon>
        <taxon>Pentapetalae</taxon>
        <taxon>rosids</taxon>
        <taxon>fabids</taxon>
        <taxon>Fabales</taxon>
        <taxon>Fabaceae</taxon>
        <taxon>Papilionoideae</taxon>
        <taxon>50 kb inversion clade</taxon>
        <taxon>dalbergioids sensu lato</taxon>
        <taxon>Dalbergieae</taxon>
        <taxon>Pterocarpus clade</taxon>
        <taxon>Arachis</taxon>
    </lineage>
</organism>
<dbReference type="PANTHER" id="PTHR42825">
    <property type="entry name" value="AMINO ACID AMINOTRANSFERASE"/>
    <property type="match status" value="1"/>
</dbReference>
<name>A0A444Y5A3_ARAHY</name>
<sequence length="405" mass="45327">MEYVQVEERLVSVDELLDADKVFCTGTAVVVSPVGSVTYLGNRVSYGEGIGAVSQQLYSVLTRLQMGITEDVMNWTFPDYIDAYLRLAAIAKARNNILLSIELVHDALKVNEKCPNLDPLVQILPNFIDQLRRLFCRRISILSTAKPSIWPSILTTFLVVFDRLRNVVRRFDLHSPEILYYRKIITCSPDKTVNTMFMLVLNVENVHPCSSCLKGSTETGRSNRFNRKPTLKAVWSATNNYWKKNRLKTVESAENRSIGPDRTLKPRKILAFHRRRSQVHNAAAIPRSSAPSSSSSHASQHGTQCDCFLIAQWLDCSVSNCKITIEAKNFTCKFESNSTVISLSRNGKIIVSVAQEEYANNGNATWDLNSDDRVAGFAGFGMLNAVMDNNINQEAIADNNASVHL</sequence>
<keyword evidence="3" id="KW-0663">Pyridoxal phosphate</keyword>
<evidence type="ECO:0000256" key="1">
    <source>
        <dbReference type="ARBA" id="ARBA00001933"/>
    </source>
</evidence>
<dbReference type="InterPro" id="IPR005786">
    <property type="entry name" value="B_amino_transII"/>
</dbReference>
<dbReference type="InterPro" id="IPR043132">
    <property type="entry name" value="BCAT-like_C"/>
</dbReference>
<dbReference type="Gene3D" id="3.20.10.10">
    <property type="entry name" value="D-amino Acid Aminotransferase, subunit A, domain 2"/>
    <property type="match status" value="1"/>
</dbReference>
<comment type="similarity">
    <text evidence="2">Belongs to the class-IV pyridoxal-phosphate-dependent aminotransferase family.</text>
</comment>
<dbReference type="GO" id="GO:0009081">
    <property type="term" value="P:branched-chain amino acid metabolic process"/>
    <property type="evidence" value="ECO:0007669"/>
    <property type="project" value="InterPro"/>
</dbReference>
<dbReference type="AlphaFoldDB" id="A0A444Y5A3"/>
<evidence type="ECO:0000256" key="2">
    <source>
        <dbReference type="ARBA" id="ARBA00009320"/>
    </source>
</evidence>
<comment type="cofactor">
    <cofactor evidence="1">
        <name>pyridoxal 5'-phosphate</name>
        <dbReference type="ChEBI" id="CHEBI:597326"/>
    </cofactor>
</comment>
<proteinExistence type="inferred from homology"/>
<dbReference type="GO" id="GO:0004084">
    <property type="term" value="F:branched-chain-amino-acid transaminase activity"/>
    <property type="evidence" value="ECO:0007669"/>
    <property type="project" value="InterPro"/>
</dbReference>
<dbReference type="PANTHER" id="PTHR42825:SF2">
    <property type="entry name" value="BRANCHED-CHAIN-AMINO-ACID AMINOTRANSFERASE 3, CHLOROPLASTIC-RELATED"/>
    <property type="match status" value="1"/>
</dbReference>
<dbReference type="SUPFAM" id="SSF56752">
    <property type="entry name" value="D-aminoacid aminotransferase-like PLP-dependent enzymes"/>
    <property type="match status" value="1"/>
</dbReference>
<protein>
    <submittedName>
        <fullName evidence="4">Uncharacterized protein</fullName>
    </submittedName>
</protein>
<gene>
    <name evidence="4" type="ORF">Ahy_B08g093071</name>
</gene>
<dbReference type="InterPro" id="IPR036038">
    <property type="entry name" value="Aminotransferase-like"/>
</dbReference>
<reference evidence="4 5" key="1">
    <citation type="submission" date="2019-01" db="EMBL/GenBank/DDBJ databases">
        <title>Sequencing of cultivated peanut Arachis hypogaea provides insights into genome evolution and oil improvement.</title>
        <authorList>
            <person name="Chen X."/>
        </authorList>
    </citation>
    <scope>NUCLEOTIDE SEQUENCE [LARGE SCALE GENOMIC DNA]</scope>
    <source>
        <strain evidence="5">cv. Fuhuasheng</strain>
        <tissue evidence="4">Leaves</tissue>
    </source>
</reference>
<comment type="caution">
    <text evidence="4">The sequence shown here is derived from an EMBL/GenBank/DDBJ whole genome shotgun (WGS) entry which is preliminary data.</text>
</comment>
<dbReference type="EMBL" id="SDMP01000018">
    <property type="protein sequence ID" value="RYQ97079.1"/>
    <property type="molecule type" value="Genomic_DNA"/>
</dbReference>
<dbReference type="Proteomes" id="UP000289738">
    <property type="component" value="Chromosome B08"/>
</dbReference>
<evidence type="ECO:0000256" key="3">
    <source>
        <dbReference type="ARBA" id="ARBA00022898"/>
    </source>
</evidence>
<keyword evidence="5" id="KW-1185">Reference proteome</keyword>
<dbReference type="STRING" id="3818.A0A444Y5A3"/>
<evidence type="ECO:0000313" key="5">
    <source>
        <dbReference type="Proteomes" id="UP000289738"/>
    </source>
</evidence>
<dbReference type="GO" id="GO:0009507">
    <property type="term" value="C:chloroplast"/>
    <property type="evidence" value="ECO:0007669"/>
    <property type="project" value="TreeGrafter"/>
</dbReference>
<evidence type="ECO:0000313" key="4">
    <source>
        <dbReference type="EMBL" id="RYQ97079.1"/>
    </source>
</evidence>
<accession>A0A444Y5A3</accession>